<dbReference type="EMBL" id="CP046400">
    <property type="protein sequence ID" value="QGY40807.1"/>
    <property type="molecule type" value="Genomic_DNA"/>
</dbReference>
<gene>
    <name evidence="8" type="ORF">GM415_11955</name>
</gene>
<accession>A0A6I6JKZ9</accession>
<dbReference type="KEGG" id="psel:GM415_11955"/>
<dbReference type="PANTHER" id="PTHR30329">
    <property type="entry name" value="STATOR ELEMENT OF FLAGELLAR MOTOR COMPLEX"/>
    <property type="match status" value="1"/>
</dbReference>
<dbReference type="InterPro" id="IPR036737">
    <property type="entry name" value="OmpA-like_sf"/>
</dbReference>
<name>A0A6I6JKZ9_9BACT</name>
<dbReference type="InterPro" id="IPR006664">
    <property type="entry name" value="OMP_bac"/>
</dbReference>
<sequence>MKKAILFALLMAMTACANVDLSLTDQIKVYSESPVRKSSLQVSVHPKGKQYRPLTAYFPPFIIQQDNSDFNTLGTEFARTFHDVWTQERLFPTQEFSSTPDYPGLSASLQKARLRGADLLILGSVPYFYAGSNVDDTAITIRIDIYAAGNGMLLWTMLQSGRIEFRQPDDYVYFVHEFRMPDGPFNKLIRSIAMDMAIPLKGWLPDPEEQYPFVENTGEMKAGLTKPSSAPSASGQAGQPEGGQPLSGGDGAGMERNLPAEQTGGQAEKQGDPGITPRPDINGVNLDIHFDFDKATIAKQSHPRLDALGEALNSPELKGKRIIIAGHTDASGTETYNLTLSKQRADAVKRYLVEKWSISPDQIETVGYGKSRPIASGISPEAMQKNRRVEIRLAQ</sequence>
<dbReference type="InterPro" id="IPR050330">
    <property type="entry name" value="Bact_OuterMem_StrucFunc"/>
</dbReference>
<evidence type="ECO:0000256" key="3">
    <source>
        <dbReference type="ARBA" id="ARBA00023237"/>
    </source>
</evidence>
<evidence type="ECO:0000256" key="4">
    <source>
        <dbReference type="PROSITE-ProRule" id="PRU00473"/>
    </source>
</evidence>
<dbReference type="PROSITE" id="PS51257">
    <property type="entry name" value="PROKAR_LIPOPROTEIN"/>
    <property type="match status" value="1"/>
</dbReference>
<keyword evidence="9" id="KW-1185">Reference proteome</keyword>
<organism evidence="8 9">
    <name type="scientific">Pseudodesulfovibrio cashew</name>
    <dbReference type="NCBI Taxonomy" id="2678688"/>
    <lineage>
        <taxon>Bacteria</taxon>
        <taxon>Pseudomonadati</taxon>
        <taxon>Thermodesulfobacteriota</taxon>
        <taxon>Desulfovibrionia</taxon>
        <taxon>Desulfovibrionales</taxon>
        <taxon>Desulfovibrionaceae</taxon>
    </lineage>
</organism>
<evidence type="ECO:0000313" key="8">
    <source>
        <dbReference type="EMBL" id="QGY40807.1"/>
    </source>
</evidence>
<feature type="domain" description="OmpA-like" evidence="7">
    <location>
        <begin position="277"/>
        <end position="395"/>
    </location>
</feature>
<evidence type="ECO:0000256" key="1">
    <source>
        <dbReference type="ARBA" id="ARBA00004442"/>
    </source>
</evidence>
<feature type="signal peptide" evidence="6">
    <location>
        <begin position="1"/>
        <end position="17"/>
    </location>
</feature>
<keyword evidence="2 4" id="KW-0472">Membrane</keyword>
<proteinExistence type="predicted"/>
<evidence type="ECO:0000256" key="6">
    <source>
        <dbReference type="SAM" id="SignalP"/>
    </source>
</evidence>
<dbReference type="PROSITE" id="PS51123">
    <property type="entry name" value="OMPA_2"/>
    <property type="match status" value="1"/>
</dbReference>
<protein>
    <submittedName>
        <fullName evidence="8">OmpA family protein</fullName>
    </submittedName>
</protein>
<keyword evidence="6" id="KW-0732">Signal</keyword>
<evidence type="ECO:0000259" key="7">
    <source>
        <dbReference type="PROSITE" id="PS51123"/>
    </source>
</evidence>
<feature type="region of interest" description="Disordered" evidence="5">
    <location>
        <begin position="221"/>
        <end position="282"/>
    </location>
</feature>
<dbReference type="PANTHER" id="PTHR30329:SF21">
    <property type="entry name" value="LIPOPROTEIN YIAD-RELATED"/>
    <property type="match status" value="1"/>
</dbReference>
<evidence type="ECO:0000313" key="9">
    <source>
        <dbReference type="Proteomes" id="UP000428328"/>
    </source>
</evidence>
<dbReference type="SUPFAM" id="SSF103088">
    <property type="entry name" value="OmpA-like"/>
    <property type="match status" value="1"/>
</dbReference>
<feature type="chain" id="PRO_5026212813" evidence="6">
    <location>
        <begin position="18"/>
        <end position="395"/>
    </location>
</feature>
<dbReference type="Pfam" id="PF00691">
    <property type="entry name" value="OmpA"/>
    <property type="match status" value="1"/>
</dbReference>
<dbReference type="Proteomes" id="UP000428328">
    <property type="component" value="Chromosome"/>
</dbReference>
<dbReference type="RefSeq" id="WP_158948457.1">
    <property type="nucleotide sequence ID" value="NZ_CP046400.1"/>
</dbReference>
<evidence type="ECO:0000256" key="2">
    <source>
        <dbReference type="ARBA" id="ARBA00023136"/>
    </source>
</evidence>
<dbReference type="GO" id="GO:0009279">
    <property type="term" value="C:cell outer membrane"/>
    <property type="evidence" value="ECO:0007669"/>
    <property type="project" value="UniProtKB-SubCell"/>
</dbReference>
<keyword evidence="3" id="KW-0998">Cell outer membrane</keyword>
<comment type="subcellular location">
    <subcellularLocation>
        <location evidence="1">Cell outer membrane</location>
    </subcellularLocation>
</comment>
<dbReference type="Gene3D" id="3.30.1330.60">
    <property type="entry name" value="OmpA-like domain"/>
    <property type="match status" value="1"/>
</dbReference>
<evidence type="ECO:0000256" key="5">
    <source>
        <dbReference type="SAM" id="MobiDB-lite"/>
    </source>
</evidence>
<dbReference type="AlphaFoldDB" id="A0A6I6JKZ9"/>
<reference evidence="8 9" key="1">
    <citation type="submission" date="2019-11" db="EMBL/GenBank/DDBJ databases">
        <authorList>
            <person name="Zheng R.K."/>
            <person name="Sun C.M."/>
        </authorList>
    </citation>
    <scope>NUCLEOTIDE SEQUENCE [LARGE SCALE GENOMIC DNA]</scope>
    <source>
        <strain evidence="8 9">SRB007</strain>
    </source>
</reference>
<feature type="compositionally biased region" description="Low complexity" evidence="5">
    <location>
        <begin position="227"/>
        <end position="239"/>
    </location>
</feature>
<dbReference type="PRINTS" id="PR01021">
    <property type="entry name" value="OMPADOMAIN"/>
</dbReference>
<dbReference type="CDD" id="cd07185">
    <property type="entry name" value="OmpA_C-like"/>
    <property type="match status" value="1"/>
</dbReference>
<dbReference type="InterPro" id="IPR006665">
    <property type="entry name" value="OmpA-like"/>
</dbReference>